<evidence type="ECO:0000256" key="1">
    <source>
        <dbReference type="SAM" id="Phobius"/>
    </source>
</evidence>
<evidence type="ECO:0000313" key="3">
    <source>
        <dbReference type="Proteomes" id="UP000617979"/>
    </source>
</evidence>
<organism evidence="2 3">
    <name type="scientific">Kroppenstedtia guangzhouensis</name>
    <dbReference type="NCBI Taxonomy" id="1274356"/>
    <lineage>
        <taxon>Bacteria</taxon>
        <taxon>Bacillati</taxon>
        <taxon>Bacillota</taxon>
        <taxon>Bacilli</taxon>
        <taxon>Bacillales</taxon>
        <taxon>Thermoactinomycetaceae</taxon>
        <taxon>Kroppenstedtia</taxon>
    </lineage>
</organism>
<dbReference type="Proteomes" id="UP000617979">
    <property type="component" value="Unassembled WGS sequence"/>
</dbReference>
<keyword evidence="3" id="KW-1185">Reference proteome</keyword>
<protein>
    <submittedName>
        <fullName evidence="2">Uncharacterized protein</fullName>
    </submittedName>
</protein>
<dbReference type="RefSeq" id="WP_188430382.1">
    <property type="nucleotide sequence ID" value="NZ_BMEX01000003.1"/>
</dbReference>
<comment type="caution">
    <text evidence="2">The sequence shown here is derived from an EMBL/GenBank/DDBJ whole genome shotgun (WGS) entry which is preliminary data.</text>
</comment>
<dbReference type="EMBL" id="BMEX01000003">
    <property type="protein sequence ID" value="GGA38442.1"/>
    <property type="molecule type" value="Genomic_DNA"/>
</dbReference>
<keyword evidence="1" id="KW-1133">Transmembrane helix</keyword>
<proteinExistence type="predicted"/>
<evidence type="ECO:0000313" key="2">
    <source>
        <dbReference type="EMBL" id="GGA38442.1"/>
    </source>
</evidence>
<keyword evidence="1" id="KW-0472">Membrane</keyword>
<accession>A0ABQ1G7S2</accession>
<feature type="transmembrane region" description="Helical" evidence="1">
    <location>
        <begin position="6"/>
        <end position="26"/>
    </location>
</feature>
<reference evidence="3" key="1">
    <citation type="journal article" date="2019" name="Int. J. Syst. Evol. Microbiol.">
        <title>The Global Catalogue of Microorganisms (GCM) 10K type strain sequencing project: providing services to taxonomists for standard genome sequencing and annotation.</title>
        <authorList>
            <consortium name="The Broad Institute Genomics Platform"/>
            <consortium name="The Broad Institute Genome Sequencing Center for Infectious Disease"/>
            <person name="Wu L."/>
            <person name="Ma J."/>
        </authorList>
    </citation>
    <scope>NUCLEOTIDE SEQUENCE [LARGE SCALE GENOMIC DNA]</scope>
    <source>
        <strain evidence="3">CGMCC 1.12404</strain>
    </source>
</reference>
<gene>
    <name evidence="2" type="ORF">GCM10007416_09190</name>
</gene>
<name>A0ABQ1G7S2_9BACL</name>
<keyword evidence="1" id="KW-0812">Transmembrane</keyword>
<sequence length="176" mass="20498">MQIRWPVAVLALFVSLFVLFGGYFGFQWFQTEKPIRETVQQTAHVKLEKMDVAPDRITIQLRPDAQFSLISDYIPLRKTILTHGGSRKVEIRLSDRPDATLTEAWNRMVFGIREGIAHGRFTMIPKTVKQVAEREGIQYRLGMDKNFVYVELHRGDHYLYQILPLSQPEREVKDHG</sequence>